<evidence type="ECO:0000313" key="2">
    <source>
        <dbReference type="WBParaSite" id="ECPE_0001511001-mRNA-1"/>
    </source>
</evidence>
<accession>A0A183B785</accession>
<reference evidence="2" key="1">
    <citation type="submission" date="2016-06" db="UniProtKB">
        <authorList>
            <consortium name="WormBaseParasite"/>
        </authorList>
    </citation>
    <scope>IDENTIFICATION</scope>
</reference>
<feature type="domain" description="PPM-type phosphatase" evidence="1">
    <location>
        <begin position="1"/>
        <end position="54"/>
    </location>
</feature>
<protein>
    <submittedName>
        <fullName evidence="2">PPM-type phosphatase domain-containing protein</fullName>
    </submittedName>
</protein>
<dbReference type="SUPFAM" id="SSF81606">
    <property type="entry name" value="PP2C-like"/>
    <property type="match status" value="1"/>
</dbReference>
<dbReference type="InterPro" id="IPR036457">
    <property type="entry name" value="PPM-type-like_dom_sf"/>
</dbReference>
<dbReference type="AlphaFoldDB" id="A0A183B785"/>
<dbReference type="Pfam" id="PF00481">
    <property type="entry name" value="PP2C"/>
    <property type="match status" value="1"/>
</dbReference>
<dbReference type="Gene3D" id="3.60.40.10">
    <property type="entry name" value="PPM-type phosphatase domain"/>
    <property type="match status" value="1"/>
</dbReference>
<proteinExistence type="predicted"/>
<name>A0A183B785_9TREM</name>
<sequence length="78" mass="8415">LVLVSDGVTHVMSDEEIATTITECRTPQDAAKFLVESALQYGSDDNASALVVPFGFWGKSFSGGQHYLSIHPMGAFYC</sequence>
<dbReference type="WBParaSite" id="ECPE_0001511001-mRNA-1">
    <property type="protein sequence ID" value="ECPE_0001511001-mRNA-1"/>
    <property type="gene ID" value="ECPE_0001511001"/>
</dbReference>
<organism evidence="2">
    <name type="scientific">Echinostoma caproni</name>
    <dbReference type="NCBI Taxonomy" id="27848"/>
    <lineage>
        <taxon>Eukaryota</taxon>
        <taxon>Metazoa</taxon>
        <taxon>Spiralia</taxon>
        <taxon>Lophotrochozoa</taxon>
        <taxon>Platyhelminthes</taxon>
        <taxon>Trematoda</taxon>
        <taxon>Digenea</taxon>
        <taxon>Plagiorchiida</taxon>
        <taxon>Echinostomata</taxon>
        <taxon>Echinostomatoidea</taxon>
        <taxon>Echinostomatidae</taxon>
        <taxon>Echinostoma</taxon>
    </lineage>
</organism>
<dbReference type="InterPro" id="IPR001932">
    <property type="entry name" value="PPM-type_phosphatase-like_dom"/>
</dbReference>
<evidence type="ECO:0000259" key="1">
    <source>
        <dbReference type="PROSITE" id="PS51746"/>
    </source>
</evidence>
<dbReference type="PROSITE" id="PS51746">
    <property type="entry name" value="PPM_2"/>
    <property type="match status" value="1"/>
</dbReference>